<dbReference type="Pfam" id="PF03535">
    <property type="entry name" value="Paxillin"/>
    <property type="match status" value="1"/>
</dbReference>
<accession>A0A6P8J055</accession>
<dbReference type="OrthoDB" id="6018297at2759"/>
<dbReference type="GO" id="GO:0046872">
    <property type="term" value="F:metal ion binding"/>
    <property type="evidence" value="ECO:0007669"/>
    <property type="project" value="UniProtKB-KW"/>
</dbReference>
<feature type="compositionally biased region" description="Low complexity" evidence="12">
    <location>
        <begin position="51"/>
        <end position="62"/>
    </location>
</feature>
<feature type="region of interest" description="Disordered" evidence="12">
    <location>
        <begin position="209"/>
        <end position="240"/>
    </location>
</feature>
<evidence type="ECO:0000256" key="8">
    <source>
        <dbReference type="ARBA" id="ARBA00022949"/>
    </source>
</evidence>
<reference evidence="15" key="1">
    <citation type="submission" date="2025-08" db="UniProtKB">
        <authorList>
            <consortium name="RefSeq"/>
        </authorList>
    </citation>
    <scope>IDENTIFICATION</scope>
    <source>
        <tissue evidence="15">Tentacle</tissue>
    </source>
</reference>
<evidence type="ECO:0000256" key="4">
    <source>
        <dbReference type="ARBA" id="ARBA00022553"/>
    </source>
</evidence>
<dbReference type="Proteomes" id="UP000515163">
    <property type="component" value="Unplaced"/>
</dbReference>
<evidence type="ECO:0000256" key="3">
    <source>
        <dbReference type="ARBA" id="ARBA00022490"/>
    </source>
</evidence>
<feature type="compositionally biased region" description="Polar residues" evidence="12">
    <location>
        <begin position="121"/>
        <end position="137"/>
    </location>
</feature>
<protein>
    <submittedName>
        <fullName evidence="15">Paxillin-like isoform X1</fullName>
    </submittedName>
</protein>
<dbReference type="AlphaFoldDB" id="A0A6P8J055"/>
<evidence type="ECO:0000256" key="2">
    <source>
        <dbReference type="ARBA" id="ARBA00004246"/>
    </source>
</evidence>
<evidence type="ECO:0000256" key="6">
    <source>
        <dbReference type="ARBA" id="ARBA00022737"/>
    </source>
</evidence>
<dbReference type="GO" id="GO:0005925">
    <property type="term" value="C:focal adhesion"/>
    <property type="evidence" value="ECO:0007669"/>
    <property type="project" value="UniProtKB-SubCell"/>
</dbReference>
<sequence length="502" mass="55165">MDGMEDLDALLADLQATNNAAVNSTRSGSHPVNGRSSPDSPPPPLPPPPSLDALEPLDSSTSQRDDFPPPPPDVTTTHSSSSLAMNLSELDNLLEDLGKPEYPSSDPTAKTRVNDSYPRGSENSQRAVINGQSVTNKRPSVDAMLDELDSIAQQSTRSATSSSVHQPVYHQAQYHHAQPTNGLQGRTASSATKELDDLMASLSDFKVNVGGVTTNEPPARGSGDYSKPQKSKKIPGQNVGKVSHLDSMLGTLQTDMSRQGVSTTKKGVCAACNKPIIGQVCTALGRTWHPEHFTCIACELPLGDRNFFERDGKPYCEKDYHDTFAPRCAYCNGAILDSCVTALDQTWHPEHFVCAQCGKPFGDTGFHERDGKPYCRQDYYAMFAPRCAGCGQPIMDNYISALSAHWHAECFVCFECRQPFPGGSFFDHDGRPYCEMHYHAKRGTLCYSCQKPITGRCITAMHRKFHPEHFVCAFCLKQLNKGTFKEQNDKPYCHPCFIKLFG</sequence>
<dbReference type="FunCoup" id="A0A6P8J055">
    <property type="interactions" value="439"/>
</dbReference>
<dbReference type="CDD" id="cd09336">
    <property type="entry name" value="LIM1_Paxillin_like"/>
    <property type="match status" value="1"/>
</dbReference>
<evidence type="ECO:0000313" key="14">
    <source>
        <dbReference type="Proteomes" id="UP000515163"/>
    </source>
</evidence>
<comment type="subcellular location">
    <subcellularLocation>
        <location evidence="2">Cell junction</location>
        <location evidence="2">Focal adhesion</location>
    </subcellularLocation>
    <subcellularLocation>
        <location evidence="1">Cytoplasm</location>
        <location evidence="1">Cytoskeleton</location>
    </subcellularLocation>
</comment>
<dbReference type="FunFam" id="2.10.110.10:FF:000012">
    <property type="entry name" value="Paxillin isoform 1"/>
    <property type="match status" value="1"/>
</dbReference>
<evidence type="ECO:0000259" key="13">
    <source>
        <dbReference type="PROSITE" id="PS50023"/>
    </source>
</evidence>
<dbReference type="InParanoid" id="A0A6P8J055"/>
<dbReference type="RefSeq" id="XP_031571568.1">
    <property type="nucleotide sequence ID" value="XM_031715708.1"/>
</dbReference>
<organism evidence="14 15">
    <name type="scientific">Actinia tenebrosa</name>
    <name type="common">Australian red waratah sea anemone</name>
    <dbReference type="NCBI Taxonomy" id="6105"/>
    <lineage>
        <taxon>Eukaryota</taxon>
        <taxon>Metazoa</taxon>
        <taxon>Cnidaria</taxon>
        <taxon>Anthozoa</taxon>
        <taxon>Hexacorallia</taxon>
        <taxon>Actiniaria</taxon>
        <taxon>Actiniidae</taxon>
        <taxon>Actinia</taxon>
    </lineage>
</organism>
<evidence type="ECO:0000256" key="1">
    <source>
        <dbReference type="ARBA" id="ARBA00004245"/>
    </source>
</evidence>
<dbReference type="CDD" id="cd09411">
    <property type="entry name" value="LIM4_Paxillin"/>
    <property type="match status" value="1"/>
</dbReference>
<evidence type="ECO:0000313" key="15">
    <source>
        <dbReference type="RefSeq" id="XP_031571568.1"/>
    </source>
</evidence>
<dbReference type="InterPro" id="IPR047075">
    <property type="entry name" value="Paxillin_TGFB1I1_LIM_dom1"/>
</dbReference>
<dbReference type="PANTHER" id="PTHR24216">
    <property type="entry name" value="PAXILLIN-RELATED"/>
    <property type="match status" value="1"/>
</dbReference>
<dbReference type="GO" id="GO:0005856">
    <property type="term" value="C:cytoskeleton"/>
    <property type="evidence" value="ECO:0007669"/>
    <property type="project" value="UniProtKB-SubCell"/>
</dbReference>
<feature type="domain" description="LIM zinc-binding" evidence="13">
    <location>
        <begin position="327"/>
        <end position="384"/>
    </location>
</feature>
<dbReference type="FunFam" id="2.10.110.10:FF:000008">
    <property type="entry name" value="Paxillin isoform 1"/>
    <property type="match status" value="1"/>
</dbReference>
<name>A0A6P8J055_ACTTE</name>
<keyword evidence="5 11" id="KW-0479">Metal-binding</keyword>
<evidence type="ECO:0000256" key="9">
    <source>
        <dbReference type="ARBA" id="ARBA00023038"/>
    </source>
</evidence>
<evidence type="ECO:0000256" key="7">
    <source>
        <dbReference type="ARBA" id="ARBA00022833"/>
    </source>
</evidence>
<gene>
    <name evidence="15" type="primary">LOC116305734</name>
</gene>
<feature type="domain" description="LIM zinc-binding" evidence="13">
    <location>
        <begin position="267"/>
        <end position="326"/>
    </location>
</feature>
<dbReference type="CDD" id="cd09337">
    <property type="entry name" value="LIM2_Paxillin_like"/>
    <property type="match status" value="1"/>
</dbReference>
<dbReference type="PROSITE" id="PS00478">
    <property type="entry name" value="LIM_DOMAIN_1"/>
    <property type="match status" value="2"/>
</dbReference>
<dbReference type="Gene3D" id="2.10.110.10">
    <property type="entry name" value="Cysteine Rich Protein"/>
    <property type="match status" value="4"/>
</dbReference>
<dbReference type="InterPro" id="IPR001904">
    <property type="entry name" value="Paxillin_Lim_dom4"/>
</dbReference>
<dbReference type="InterPro" id="IPR001781">
    <property type="entry name" value="Znf_LIM"/>
</dbReference>
<dbReference type="KEGG" id="aten:116305734"/>
<dbReference type="SUPFAM" id="SSF57716">
    <property type="entry name" value="Glucocorticoid receptor-like (DNA-binding domain)"/>
    <property type="match status" value="5"/>
</dbReference>
<dbReference type="FunFam" id="2.10.110.10:FF:000009">
    <property type="entry name" value="Paxillin isoform 1"/>
    <property type="match status" value="1"/>
</dbReference>
<dbReference type="GeneID" id="116305734"/>
<keyword evidence="7 11" id="KW-0862">Zinc</keyword>
<keyword evidence="14" id="KW-1185">Reference proteome</keyword>
<keyword evidence="9 11" id="KW-0440">LIM domain</keyword>
<feature type="compositionally biased region" description="Pro residues" evidence="12">
    <location>
        <begin position="39"/>
        <end position="50"/>
    </location>
</feature>
<keyword evidence="4" id="KW-0597">Phosphoprotein</keyword>
<evidence type="ECO:0000256" key="5">
    <source>
        <dbReference type="ARBA" id="ARBA00022723"/>
    </source>
</evidence>
<dbReference type="PANTHER" id="PTHR24216:SF8">
    <property type="entry name" value="PAXILLIN, ISOFORM F"/>
    <property type="match status" value="1"/>
</dbReference>
<feature type="compositionally biased region" description="Low complexity" evidence="12">
    <location>
        <begin position="74"/>
        <end position="91"/>
    </location>
</feature>
<dbReference type="Pfam" id="PF00412">
    <property type="entry name" value="LIM"/>
    <property type="match status" value="4"/>
</dbReference>
<keyword evidence="10" id="KW-0206">Cytoskeleton</keyword>
<evidence type="ECO:0000256" key="10">
    <source>
        <dbReference type="ARBA" id="ARBA00023212"/>
    </source>
</evidence>
<dbReference type="SMART" id="SM00132">
    <property type="entry name" value="LIM"/>
    <property type="match status" value="4"/>
</dbReference>
<feature type="domain" description="LIM zinc-binding" evidence="13">
    <location>
        <begin position="445"/>
        <end position="502"/>
    </location>
</feature>
<dbReference type="PROSITE" id="PS50023">
    <property type="entry name" value="LIM_DOMAIN_2"/>
    <property type="match status" value="4"/>
</dbReference>
<proteinExistence type="predicted"/>
<dbReference type="CDD" id="cd09338">
    <property type="entry name" value="LIM3_Paxillin_like"/>
    <property type="match status" value="1"/>
</dbReference>
<keyword evidence="8" id="KW-0965">Cell junction</keyword>
<feature type="domain" description="LIM zinc-binding" evidence="13">
    <location>
        <begin position="385"/>
        <end position="444"/>
    </location>
</feature>
<feature type="region of interest" description="Disordered" evidence="12">
    <location>
        <begin position="18"/>
        <end position="137"/>
    </location>
</feature>
<dbReference type="FunFam" id="2.10.110.10:FF:000018">
    <property type="entry name" value="Paxillin isoform 1"/>
    <property type="match status" value="1"/>
</dbReference>
<keyword evidence="6" id="KW-0677">Repeat</keyword>
<evidence type="ECO:0000256" key="12">
    <source>
        <dbReference type="SAM" id="MobiDB-lite"/>
    </source>
</evidence>
<evidence type="ECO:0000256" key="11">
    <source>
        <dbReference type="PROSITE-ProRule" id="PRU00125"/>
    </source>
</evidence>
<keyword evidence="3" id="KW-0963">Cytoplasm</keyword>